<dbReference type="SUPFAM" id="SSF63411">
    <property type="entry name" value="LuxS/MPP-like metallohydrolase"/>
    <property type="match status" value="4"/>
</dbReference>
<feature type="transmembrane region" description="Helical" evidence="5">
    <location>
        <begin position="6"/>
        <end position="27"/>
    </location>
</feature>
<dbReference type="GO" id="GO:0006508">
    <property type="term" value="P:proteolysis"/>
    <property type="evidence" value="ECO:0007669"/>
    <property type="project" value="UniProtKB-KW"/>
</dbReference>
<feature type="domain" description="Peptidase M16 N-terminal" evidence="6">
    <location>
        <begin position="553"/>
        <end position="674"/>
    </location>
</feature>
<evidence type="ECO:0000256" key="5">
    <source>
        <dbReference type="SAM" id="Phobius"/>
    </source>
</evidence>
<proteinExistence type="inferred from homology"/>
<dbReference type="InterPro" id="IPR001431">
    <property type="entry name" value="Pept_M16_Zn_BS"/>
</dbReference>
<dbReference type="GO" id="GO:0046872">
    <property type="term" value="F:metal ion binding"/>
    <property type="evidence" value="ECO:0007669"/>
    <property type="project" value="InterPro"/>
</dbReference>
<dbReference type="PANTHER" id="PTHR11851">
    <property type="entry name" value="METALLOPROTEASE"/>
    <property type="match status" value="1"/>
</dbReference>
<dbReference type="PANTHER" id="PTHR11851:SF49">
    <property type="entry name" value="MITOCHONDRIAL-PROCESSING PEPTIDASE SUBUNIT ALPHA"/>
    <property type="match status" value="1"/>
</dbReference>
<evidence type="ECO:0000259" key="6">
    <source>
        <dbReference type="Pfam" id="PF00675"/>
    </source>
</evidence>
<dbReference type="Proteomes" id="UP000198748">
    <property type="component" value="Unassembled WGS sequence"/>
</dbReference>
<name>A0A1G7BR07_9BACT</name>
<feature type="domain" description="Peptidase M16 C-terminal" evidence="7">
    <location>
        <begin position="251"/>
        <end position="425"/>
    </location>
</feature>
<accession>A0A1G7BR07</accession>
<feature type="compositionally biased region" description="Low complexity" evidence="4">
    <location>
        <begin position="958"/>
        <end position="967"/>
    </location>
</feature>
<dbReference type="STRING" id="659014.SAMN04487996_104277"/>
<evidence type="ECO:0000259" key="7">
    <source>
        <dbReference type="Pfam" id="PF05193"/>
    </source>
</evidence>
<evidence type="ECO:0000256" key="1">
    <source>
        <dbReference type="ARBA" id="ARBA00001947"/>
    </source>
</evidence>
<dbReference type="InterPro" id="IPR011765">
    <property type="entry name" value="Pept_M16_N"/>
</dbReference>
<feature type="domain" description="Peptidase M16 C-terminal" evidence="7">
    <location>
        <begin position="706"/>
        <end position="884"/>
    </location>
</feature>
<evidence type="ECO:0000256" key="3">
    <source>
        <dbReference type="RuleBase" id="RU004447"/>
    </source>
</evidence>
<comment type="cofactor">
    <cofactor evidence="1">
        <name>Zn(2+)</name>
        <dbReference type="ChEBI" id="CHEBI:29105"/>
    </cofactor>
</comment>
<keyword evidence="5" id="KW-0472">Membrane</keyword>
<dbReference type="Pfam" id="PF05193">
    <property type="entry name" value="Peptidase_M16_C"/>
    <property type="match status" value="2"/>
</dbReference>
<dbReference type="Gene3D" id="3.30.830.10">
    <property type="entry name" value="Metalloenzyme, LuxS/M16 peptidase-like"/>
    <property type="match status" value="4"/>
</dbReference>
<dbReference type="InterPro" id="IPR011249">
    <property type="entry name" value="Metalloenz_LuxS/M16"/>
</dbReference>
<evidence type="ECO:0000313" key="9">
    <source>
        <dbReference type="Proteomes" id="UP000198748"/>
    </source>
</evidence>
<dbReference type="PROSITE" id="PS00143">
    <property type="entry name" value="INSULINASE"/>
    <property type="match status" value="1"/>
</dbReference>
<feature type="transmembrane region" description="Helical" evidence="5">
    <location>
        <begin position="48"/>
        <end position="65"/>
    </location>
</feature>
<sequence length="974" mass="108886">MRHYVATYIILPFVTNPLVNVILCIIFKDYKSKLIDFNMVMKSKRTNLFRQGSLVGLMLAAMLAMPSEAQQLPKGVTKVTSVEGITEYNLENGLKVLMFPDPSKPTITVNVTYLVGSRHEGYGETGMAHLLEHLVFKGSPKHTNIPQELTEHGARPNGTTWYDRTNYFETFSASDENLKWALDLESDRMVNSFIAKKDLDSEFSVVRNEFESGENSPFRVLMERVISGGFLWHNYGKSTIGNRSDIERVPIENLQAFYRKFYQPDNAVLTVAGKIDEAKTLALVNDYFGKIAKPTRVLPKSYTVEPTQDGERFVELKRTGDVQMLMALYHIMPGSHADYPAMEVLTEVLTTEPNGRLYKNLVETKKASSQFGYTFQLYDPGFVLFGAEILKEKSLDEAKKAFTATLDSTATIKPSKEDVERAKTTILKNWDLEFRNSERVGLSISESIATGDWRLAFLFRDNIRKVTPEDVAKVAQHYFKPSNRTLGTFMPEANPVRAEIPEAPKVADLVKDYKGEAVVAEGEAFDPSPANVESRTARVEKANTIETALLPKKTRGNVVAARITLRYGDEKSLQNKATVSDLTGSMLDKGTKTKTRQQVKDEFDRLKARVSFFGQANQAGASVETTKENLPAVMKLVAEVLKTPSFDENEFEKLKQEELAGIESQRSEPQAIAFTQYRRLVSPYPKSDVRYVGTFDEDVESIKATTIDQIRQFHKDFYGANNASVAVVGDFDKDAIQKILNDEFGSWKSAKPFTRIASPYQPVKSENKSIETPDKANAMFIAGLNMPLQDTDPDYAALIMGNYMLGGGFLNSRLATRIRQKEGLSYGVGSQFSASPLDKNGTFMSYAIYAPQNAEKLEAAFKEEIDKVMKEGFTADELKAAKSGYLQSRQVSRSQDAALTNTLTSNLYLNRTMQWDADFEKKIESLTPDQIKAAFNKHIDYNKLVIIKAGDFEKAKKGAQPAGAPAQLGGSDKK</sequence>
<dbReference type="InterPro" id="IPR050361">
    <property type="entry name" value="MPP/UQCRC_Complex"/>
</dbReference>
<evidence type="ECO:0000256" key="4">
    <source>
        <dbReference type="SAM" id="MobiDB-lite"/>
    </source>
</evidence>
<evidence type="ECO:0000256" key="2">
    <source>
        <dbReference type="ARBA" id="ARBA00007261"/>
    </source>
</evidence>
<dbReference type="Pfam" id="PF00675">
    <property type="entry name" value="Peptidase_M16"/>
    <property type="match status" value="2"/>
</dbReference>
<dbReference type="GO" id="GO:0004222">
    <property type="term" value="F:metalloendopeptidase activity"/>
    <property type="evidence" value="ECO:0007669"/>
    <property type="project" value="InterPro"/>
</dbReference>
<keyword evidence="8" id="KW-0378">Hydrolase</keyword>
<dbReference type="AlphaFoldDB" id="A0A1G7BR07"/>
<protein>
    <submittedName>
        <fullName evidence="8">Zinc protease</fullName>
    </submittedName>
</protein>
<organism evidence="8 9">
    <name type="scientific">Dyadobacter soli</name>
    <dbReference type="NCBI Taxonomy" id="659014"/>
    <lineage>
        <taxon>Bacteria</taxon>
        <taxon>Pseudomonadati</taxon>
        <taxon>Bacteroidota</taxon>
        <taxon>Cytophagia</taxon>
        <taxon>Cytophagales</taxon>
        <taxon>Spirosomataceae</taxon>
        <taxon>Dyadobacter</taxon>
    </lineage>
</organism>
<feature type="domain" description="Peptidase M16 N-terminal" evidence="6">
    <location>
        <begin position="96"/>
        <end position="241"/>
    </location>
</feature>
<feature type="region of interest" description="Disordered" evidence="4">
    <location>
        <begin position="954"/>
        <end position="974"/>
    </location>
</feature>
<keyword evidence="8" id="KW-0645">Protease</keyword>
<keyword evidence="5" id="KW-1133">Transmembrane helix</keyword>
<reference evidence="9" key="1">
    <citation type="submission" date="2016-10" db="EMBL/GenBank/DDBJ databases">
        <authorList>
            <person name="Varghese N."/>
            <person name="Submissions S."/>
        </authorList>
    </citation>
    <scope>NUCLEOTIDE SEQUENCE [LARGE SCALE GENOMIC DNA]</scope>
    <source>
        <strain evidence="9">DSM 25329</strain>
    </source>
</reference>
<keyword evidence="5" id="KW-0812">Transmembrane</keyword>
<evidence type="ECO:0000313" key="8">
    <source>
        <dbReference type="EMBL" id="SDE29382.1"/>
    </source>
</evidence>
<keyword evidence="9" id="KW-1185">Reference proteome</keyword>
<gene>
    <name evidence="8" type="ORF">SAMN04487996_104277</name>
</gene>
<dbReference type="EMBL" id="FNAN01000004">
    <property type="protein sequence ID" value="SDE29382.1"/>
    <property type="molecule type" value="Genomic_DNA"/>
</dbReference>
<comment type="similarity">
    <text evidence="2 3">Belongs to the peptidase M16 family.</text>
</comment>
<dbReference type="InterPro" id="IPR007863">
    <property type="entry name" value="Peptidase_M16_C"/>
</dbReference>